<reference evidence="1 2" key="1">
    <citation type="submission" date="2022-12" db="EMBL/GenBank/DDBJ databases">
        <authorList>
            <person name="Muema E."/>
        </authorList>
    </citation>
    <scope>NUCLEOTIDE SEQUENCE [LARGE SCALE GENOMIC DNA]</scope>
    <source>
        <strain evidence="2">1326</strain>
    </source>
</reference>
<dbReference type="RefSeq" id="WP_337104665.1">
    <property type="nucleotide sequence ID" value="NZ_JAPYKS010000001.1"/>
</dbReference>
<comment type="caution">
    <text evidence="1">The sequence shown here is derived from an EMBL/GenBank/DDBJ whole genome shotgun (WGS) entry which is preliminary data.</text>
</comment>
<evidence type="ECO:0000313" key="1">
    <source>
        <dbReference type="EMBL" id="MEI9407410.1"/>
    </source>
</evidence>
<keyword evidence="2" id="KW-1185">Reference proteome</keyword>
<dbReference type="SUPFAM" id="SSF47598">
    <property type="entry name" value="Ribbon-helix-helix"/>
    <property type="match status" value="1"/>
</dbReference>
<sequence length="95" mass="10609">MGDMLIRDVPEPLKREIEQAARSGGQSLSGKAIDLLRKGMVAEKEAKPEPGLSAWDNIRSAFATENAIDDEFAEIMDKIEADRKRDFGRPSEDFE</sequence>
<dbReference type="InterPro" id="IPR010985">
    <property type="entry name" value="Ribbon_hlx_hlx"/>
</dbReference>
<protein>
    <submittedName>
        <fullName evidence="1">Plasmid stabilization protein</fullName>
    </submittedName>
</protein>
<dbReference type="EMBL" id="JAPYKS010000001">
    <property type="protein sequence ID" value="MEI9407410.1"/>
    <property type="molecule type" value="Genomic_DNA"/>
</dbReference>
<organism evidence="1 2">
    <name type="scientific">Mesorhizobium salmacidum</name>
    <dbReference type="NCBI Taxonomy" id="3015171"/>
    <lineage>
        <taxon>Bacteria</taxon>
        <taxon>Pseudomonadati</taxon>
        <taxon>Pseudomonadota</taxon>
        <taxon>Alphaproteobacteria</taxon>
        <taxon>Hyphomicrobiales</taxon>
        <taxon>Phyllobacteriaceae</taxon>
        <taxon>Mesorhizobium</taxon>
    </lineage>
</organism>
<dbReference type="Proteomes" id="UP001387293">
    <property type="component" value="Unassembled WGS sequence"/>
</dbReference>
<accession>A0ABU8KQQ2</accession>
<proteinExistence type="predicted"/>
<gene>
    <name evidence="1" type="ORF">O7A60_01285</name>
</gene>
<name>A0ABU8KQQ2_9HYPH</name>
<evidence type="ECO:0000313" key="2">
    <source>
        <dbReference type="Proteomes" id="UP001387293"/>
    </source>
</evidence>